<dbReference type="Pfam" id="PF07650">
    <property type="entry name" value="KH_2"/>
    <property type="match status" value="1"/>
</dbReference>
<dbReference type="SUPFAM" id="SSF52540">
    <property type="entry name" value="P-loop containing nucleoside triphosphate hydrolases"/>
    <property type="match status" value="1"/>
</dbReference>
<dbReference type="EMBL" id="JALLPJ020000268">
    <property type="protein sequence ID" value="KAL3797004.1"/>
    <property type="molecule type" value="Genomic_DNA"/>
</dbReference>
<dbReference type="PRINTS" id="PR00326">
    <property type="entry name" value="GTP1OBG"/>
</dbReference>
<reference evidence="7 8" key="1">
    <citation type="submission" date="2024-10" db="EMBL/GenBank/DDBJ databases">
        <title>Updated reference genomes for cyclostephanoid diatoms.</title>
        <authorList>
            <person name="Roberts W.R."/>
            <person name="Alverson A.J."/>
        </authorList>
    </citation>
    <scope>NUCLEOTIDE SEQUENCE [LARGE SCALE GENOMIC DNA]</scope>
    <source>
        <strain evidence="7 8">AJA010-31</strain>
    </source>
</reference>
<dbReference type="HAMAP" id="MF_00367">
    <property type="entry name" value="GTPase_Era"/>
    <property type="match status" value="1"/>
</dbReference>
<dbReference type="InterPro" id="IPR027417">
    <property type="entry name" value="P-loop_NTPase"/>
</dbReference>
<feature type="domain" description="KH type-2" evidence="6">
    <location>
        <begin position="362"/>
        <end position="421"/>
    </location>
</feature>
<dbReference type="Gene3D" id="3.30.300.20">
    <property type="match status" value="1"/>
</dbReference>
<keyword evidence="3" id="KW-0694">RNA-binding</keyword>
<dbReference type="InterPro" id="IPR004044">
    <property type="entry name" value="KH_dom_type_2"/>
</dbReference>
<dbReference type="SUPFAM" id="SSF54814">
    <property type="entry name" value="Prokaryotic type KH domain (KH-domain type II)"/>
    <property type="match status" value="1"/>
</dbReference>
<evidence type="ECO:0000256" key="3">
    <source>
        <dbReference type="ARBA" id="ARBA00022884"/>
    </source>
</evidence>
<gene>
    <name evidence="7" type="ORF">ACHAWO_006640</name>
</gene>
<keyword evidence="2" id="KW-0547">Nucleotide-binding</keyword>
<dbReference type="InterPro" id="IPR009019">
    <property type="entry name" value="KH_sf_prok-type"/>
</dbReference>
<dbReference type="Pfam" id="PF01926">
    <property type="entry name" value="MMR_HSR1"/>
    <property type="match status" value="1"/>
</dbReference>
<proteinExistence type="inferred from homology"/>
<comment type="similarity">
    <text evidence="1">Belongs to the TRAFAC class TrmE-Era-EngA-EngB-Septin-like GTPase superfamily. Era GTPase family.</text>
</comment>
<dbReference type="InterPro" id="IPR005225">
    <property type="entry name" value="Small_GTP-bd"/>
</dbReference>
<evidence type="ECO:0000256" key="2">
    <source>
        <dbReference type="ARBA" id="ARBA00022741"/>
    </source>
</evidence>
<protein>
    <submittedName>
        <fullName evidence="7">Uncharacterized protein</fullName>
    </submittedName>
</protein>
<dbReference type="AlphaFoldDB" id="A0ABD3Q9H4"/>
<keyword evidence="8" id="KW-1185">Reference proteome</keyword>
<dbReference type="GO" id="GO:0003723">
    <property type="term" value="F:RNA binding"/>
    <property type="evidence" value="ECO:0007669"/>
    <property type="project" value="UniProtKB-KW"/>
</dbReference>
<dbReference type="InterPro" id="IPR015946">
    <property type="entry name" value="KH_dom-like_a/b"/>
</dbReference>
<dbReference type="Proteomes" id="UP001530400">
    <property type="component" value="Unassembled WGS sequence"/>
</dbReference>
<evidence type="ECO:0000259" key="6">
    <source>
        <dbReference type="Pfam" id="PF07650"/>
    </source>
</evidence>
<dbReference type="InterPro" id="IPR006073">
    <property type="entry name" value="GTP-bd"/>
</dbReference>
<evidence type="ECO:0000259" key="5">
    <source>
        <dbReference type="Pfam" id="PF01926"/>
    </source>
</evidence>
<evidence type="ECO:0000313" key="7">
    <source>
        <dbReference type="EMBL" id="KAL3797004.1"/>
    </source>
</evidence>
<evidence type="ECO:0000256" key="1">
    <source>
        <dbReference type="ARBA" id="ARBA00007921"/>
    </source>
</evidence>
<keyword evidence="4" id="KW-0342">GTP-binding</keyword>
<dbReference type="PANTHER" id="PTHR42698">
    <property type="entry name" value="GTPASE ERA"/>
    <property type="match status" value="1"/>
</dbReference>
<comment type="caution">
    <text evidence="7">The sequence shown here is derived from an EMBL/GenBank/DDBJ whole genome shotgun (WGS) entry which is preliminary data.</text>
</comment>
<dbReference type="Gene3D" id="3.40.50.300">
    <property type="entry name" value="P-loop containing nucleotide triphosphate hydrolases"/>
    <property type="match status" value="1"/>
</dbReference>
<name>A0ABD3Q9H4_9STRA</name>
<dbReference type="InterPro" id="IPR005662">
    <property type="entry name" value="GTPase_Era-like"/>
</dbReference>
<dbReference type="GO" id="GO:0005525">
    <property type="term" value="F:GTP binding"/>
    <property type="evidence" value="ECO:0007669"/>
    <property type="project" value="UniProtKB-KW"/>
</dbReference>
<evidence type="ECO:0000256" key="4">
    <source>
        <dbReference type="ARBA" id="ARBA00023134"/>
    </source>
</evidence>
<sequence>MISLQRNLFRKSSQLISCQRLTFASHGIIPAPIPTLFNLRSFSATPTDIELPARKRLDIAIVGLPNAGKSQLLNSLVGTKVAAVSRKRHTTRSGILAACTLDNTQLVFVDTPGFMHHASTAKEGVRQLAAHASSEMDEVDHVLLVMDGAKKLEADVKRTIVMLMFMALRSRGRREGGKPIDSILSEKQRSKFAVVINKVDLVSPREKLLGIAGEVGSMSESCIRVLLQQKRSPSKVKLGDLVNHVLENHMDEQGFDGVHDDDVELFAALTPEFHFTSAIDQEDEGVDDVLGMLLDRATVTNEEWIVDADEEGNTNSVMTPPEIVEEILREKIYRCLHREVPHNVSQQNKMFRYSTVKSDDGEDKRILHIGQDLVVRTKSHQKLVIGTGGKTLQRIKETALKDLEQVFDCVVDLELNVKFTKSTQEVPLEAESLGALGRLV</sequence>
<organism evidence="7 8">
    <name type="scientific">Cyclotella atomus</name>
    <dbReference type="NCBI Taxonomy" id="382360"/>
    <lineage>
        <taxon>Eukaryota</taxon>
        <taxon>Sar</taxon>
        <taxon>Stramenopiles</taxon>
        <taxon>Ochrophyta</taxon>
        <taxon>Bacillariophyta</taxon>
        <taxon>Coscinodiscophyceae</taxon>
        <taxon>Thalassiosirophycidae</taxon>
        <taxon>Stephanodiscales</taxon>
        <taxon>Stephanodiscaceae</taxon>
        <taxon>Cyclotella</taxon>
    </lineage>
</organism>
<dbReference type="NCBIfam" id="TIGR00231">
    <property type="entry name" value="small_GTP"/>
    <property type="match status" value="1"/>
</dbReference>
<accession>A0ABD3Q9H4</accession>
<evidence type="ECO:0000313" key="8">
    <source>
        <dbReference type="Proteomes" id="UP001530400"/>
    </source>
</evidence>
<dbReference type="CDD" id="cd22534">
    <property type="entry name" value="KH-II_Era"/>
    <property type="match status" value="1"/>
</dbReference>
<dbReference type="PANTHER" id="PTHR42698:SF1">
    <property type="entry name" value="GTPASE ERA, MITOCHONDRIAL"/>
    <property type="match status" value="1"/>
</dbReference>
<feature type="domain" description="G" evidence="5">
    <location>
        <begin position="58"/>
        <end position="156"/>
    </location>
</feature>